<keyword evidence="4" id="KW-0378">Hydrolase</keyword>
<dbReference type="AlphaFoldDB" id="A0A8J8T2P9"/>
<protein>
    <recommendedName>
        <fullName evidence="6">Peptidase A1 domain-containing protein</fullName>
    </recommendedName>
</protein>
<sequence length="433" mass="48206">MSQSPPISNPSWENKLFSGLQDLRDTLQGVLKSTPDVDLDIINDLNTHYAVPIFIGSDKQQMNLFLRTEAHRSMIYSTDAPFNTSGYCSTVPNRFSPFSSTSYVNTSTPVYVDGGSQFLEGDISEETISFDSSLTYKAESFKFLLGTNQFYFYDCDSGYLGLARPSEGQEYPSLIQLLFDQGRISSKVFSLYLNSDTIVQSSTMQLGGYDTTYLKTPELGIQYIPLVDDPISWITEVSAVRVGLSGNLGWTFSTPGYATIVSGSTFLHIPQKVFPTVMKALLKNVDAQLSPYGFYQTLDCDTSHYDALYLQMGDHYFAFPPEIYLYKEEAECVLLFMSNSDDTWVLGNSFLRSYYSVWDHENNRLGLSPHKTSEVDVVTVADVPLPKKTFQETTVVDIALEVVKIAALGVSAATAVGTMIFLADVIFTNMFKA</sequence>
<dbReference type="GO" id="GO:0004190">
    <property type="term" value="F:aspartic-type endopeptidase activity"/>
    <property type="evidence" value="ECO:0007669"/>
    <property type="project" value="UniProtKB-KW"/>
</dbReference>
<comment type="caution">
    <text evidence="7">The sequence shown here is derived from an EMBL/GenBank/DDBJ whole genome shotgun (WGS) entry which is preliminary data.</text>
</comment>
<evidence type="ECO:0000313" key="7">
    <source>
        <dbReference type="EMBL" id="TNV79655.1"/>
    </source>
</evidence>
<dbReference type="CDD" id="cd05471">
    <property type="entry name" value="pepsin_like"/>
    <property type="match status" value="1"/>
</dbReference>
<comment type="similarity">
    <text evidence="1">Belongs to the peptidase A1 family.</text>
</comment>
<keyword evidence="8" id="KW-1185">Reference proteome</keyword>
<dbReference type="InterPro" id="IPR021109">
    <property type="entry name" value="Peptidase_aspartic_dom_sf"/>
</dbReference>
<evidence type="ECO:0000256" key="2">
    <source>
        <dbReference type="ARBA" id="ARBA00022670"/>
    </source>
</evidence>
<keyword evidence="3" id="KW-0064">Aspartyl protease</keyword>
<feature type="domain" description="Peptidase A1" evidence="6">
    <location>
        <begin position="49"/>
        <end position="368"/>
    </location>
</feature>
<keyword evidence="2" id="KW-0645">Protease</keyword>
<evidence type="ECO:0000256" key="5">
    <source>
        <dbReference type="SAM" id="Phobius"/>
    </source>
</evidence>
<reference evidence="7" key="1">
    <citation type="submission" date="2019-06" db="EMBL/GenBank/DDBJ databases">
        <authorList>
            <person name="Zheng W."/>
        </authorList>
    </citation>
    <scope>NUCLEOTIDE SEQUENCE</scope>
    <source>
        <strain evidence="7">QDHG01</strain>
    </source>
</reference>
<keyword evidence="5" id="KW-0812">Transmembrane</keyword>
<proteinExistence type="inferred from homology"/>
<evidence type="ECO:0000259" key="6">
    <source>
        <dbReference type="PROSITE" id="PS51767"/>
    </source>
</evidence>
<dbReference type="PRINTS" id="PR00792">
    <property type="entry name" value="PEPSIN"/>
</dbReference>
<dbReference type="PROSITE" id="PS51767">
    <property type="entry name" value="PEPTIDASE_A1"/>
    <property type="match status" value="1"/>
</dbReference>
<evidence type="ECO:0000256" key="3">
    <source>
        <dbReference type="ARBA" id="ARBA00022750"/>
    </source>
</evidence>
<evidence type="ECO:0000256" key="4">
    <source>
        <dbReference type="ARBA" id="ARBA00022801"/>
    </source>
</evidence>
<evidence type="ECO:0000313" key="8">
    <source>
        <dbReference type="Proteomes" id="UP000785679"/>
    </source>
</evidence>
<dbReference type="SUPFAM" id="SSF50630">
    <property type="entry name" value="Acid proteases"/>
    <property type="match status" value="1"/>
</dbReference>
<evidence type="ECO:0000256" key="1">
    <source>
        <dbReference type="ARBA" id="ARBA00007447"/>
    </source>
</evidence>
<dbReference type="PANTHER" id="PTHR47966:SF51">
    <property type="entry name" value="BETA-SITE APP-CLEAVING ENZYME, ISOFORM A-RELATED"/>
    <property type="match status" value="1"/>
</dbReference>
<gene>
    <name evidence="7" type="ORF">FGO68_gene13652</name>
</gene>
<dbReference type="Gene3D" id="2.40.70.10">
    <property type="entry name" value="Acid Proteases"/>
    <property type="match status" value="2"/>
</dbReference>
<keyword evidence="5" id="KW-0472">Membrane</keyword>
<dbReference type="InterPro" id="IPR034164">
    <property type="entry name" value="Pepsin-like_dom"/>
</dbReference>
<dbReference type="Pfam" id="PF00026">
    <property type="entry name" value="Asp"/>
    <property type="match status" value="1"/>
</dbReference>
<dbReference type="InterPro" id="IPR001461">
    <property type="entry name" value="Aspartic_peptidase_A1"/>
</dbReference>
<dbReference type="InterPro" id="IPR033121">
    <property type="entry name" value="PEPTIDASE_A1"/>
</dbReference>
<dbReference type="EMBL" id="RRYP01008624">
    <property type="protein sequence ID" value="TNV79655.1"/>
    <property type="molecule type" value="Genomic_DNA"/>
</dbReference>
<keyword evidence="5" id="KW-1133">Transmembrane helix</keyword>
<feature type="transmembrane region" description="Helical" evidence="5">
    <location>
        <begin position="405"/>
        <end position="427"/>
    </location>
</feature>
<dbReference type="OrthoDB" id="771136at2759"/>
<dbReference type="Proteomes" id="UP000785679">
    <property type="component" value="Unassembled WGS sequence"/>
</dbReference>
<dbReference type="GO" id="GO:0006508">
    <property type="term" value="P:proteolysis"/>
    <property type="evidence" value="ECO:0007669"/>
    <property type="project" value="UniProtKB-KW"/>
</dbReference>
<organism evidence="7 8">
    <name type="scientific">Halteria grandinella</name>
    <dbReference type="NCBI Taxonomy" id="5974"/>
    <lineage>
        <taxon>Eukaryota</taxon>
        <taxon>Sar</taxon>
        <taxon>Alveolata</taxon>
        <taxon>Ciliophora</taxon>
        <taxon>Intramacronucleata</taxon>
        <taxon>Spirotrichea</taxon>
        <taxon>Stichotrichia</taxon>
        <taxon>Sporadotrichida</taxon>
        <taxon>Halteriidae</taxon>
        <taxon>Halteria</taxon>
    </lineage>
</organism>
<name>A0A8J8T2P9_HALGN</name>
<dbReference type="PANTHER" id="PTHR47966">
    <property type="entry name" value="BETA-SITE APP-CLEAVING ENZYME, ISOFORM A-RELATED"/>
    <property type="match status" value="1"/>
</dbReference>
<accession>A0A8J8T2P9</accession>